<evidence type="ECO:0000313" key="4">
    <source>
        <dbReference type="EMBL" id="MBM7569752.1"/>
    </source>
</evidence>
<evidence type="ECO:0000313" key="5">
    <source>
        <dbReference type="Proteomes" id="UP001296943"/>
    </source>
</evidence>
<dbReference type="Pfam" id="PF00106">
    <property type="entry name" value="adh_short"/>
    <property type="match status" value="1"/>
</dbReference>
<dbReference type="Gene3D" id="3.40.50.720">
    <property type="entry name" value="NAD(P)-binding Rossmann-like Domain"/>
    <property type="match status" value="1"/>
</dbReference>
<accession>A0ABS2MV23</accession>
<keyword evidence="2" id="KW-0560">Oxidoreductase</keyword>
<sequence length="263" mass="29944">MANIHSKNIIITGASYGIGESLARIIAQKGGNPILIARTEDKLQKLQQQVIKEFNVRCSYYVVDLTDIESWQACLDRIIAEYSQIDAIINNAGYGIFKTVEQTEWEEVERMFQLNVFALIKGTHHLLPHFIQNRHGHVINIASQAGKIATPKSAVYGATKHAVIGFTNALRLEVENQGVLVTSVNLGPIRTNFYKVADPSGKYQQSIRKIMLNPEYVANKIVAILFERKREVNMPQWMNFGSKCYQIFPNMLERLLKNKFYKK</sequence>
<protein>
    <submittedName>
        <fullName evidence="4">Short-subunit dehydrogenase</fullName>
    </submittedName>
</protein>
<evidence type="ECO:0000256" key="3">
    <source>
        <dbReference type="RuleBase" id="RU000363"/>
    </source>
</evidence>
<dbReference type="PRINTS" id="PR00081">
    <property type="entry name" value="GDHRDH"/>
</dbReference>
<dbReference type="PROSITE" id="PS00061">
    <property type="entry name" value="ADH_SHORT"/>
    <property type="match status" value="1"/>
</dbReference>
<dbReference type="PANTHER" id="PTHR44196:SF1">
    <property type="entry name" value="DEHYDROGENASE_REDUCTASE SDR FAMILY MEMBER 7B"/>
    <property type="match status" value="1"/>
</dbReference>
<dbReference type="SUPFAM" id="SSF51735">
    <property type="entry name" value="NAD(P)-binding Rossmann-fold domains"/>
    <property type="match status" value="1"/>
</dbReference>
<dbReference type="PANTHER" id="PTHR44196">
    <property type="entry name" value="DEHYDROGENASE/REDUCTASE SDR FAMILY MEMBER 7B"/>
    <property type="match status" value="1"/>
</dbReference>
<dbReference type="InterPro" id="IPR036291">
    <property type="entry name" value="NAD(P)-bd_dom_sf"/>
</dbReference>
<organism evidence="4 5">
    <name type="scientific">Aquibacillus albus</name>
    <dbReference type="NCBI Taxonomy" id="1168171"/>
    <lineage>
        <taxon>Bacteria</taxon>
        <taxon>Bacillati</taxon>
        <taxon>Bacillota</taxon>
        <taxon>Bacilli</taxon>
        <taxon>Bacillales</taxon>
        <taxon>Bacillaceae</taxon>
        <taxon>Aquibacillus</taxon>
    </lineage>
</organism>
<dbReference type="PRINTS" id="PR00080">
    <property type="entry name" value="SDRFAMILY"/>
</dbReference>
<evidence type="ECO:0000256" key="2">
    <source>
        <dbReference type="ARBA" id="ARBA00023002"/>
    </source>
</evidence>
<evidence type="ECO:0000256" key="1">
    <source>
        <dbReference type="ARBA" id="ARBA00006484"/>
    </source>
</evidence>
<dbReference type="InterPro" id="IPR002347">
    <property type="entry name" value="SDR_fam"/>
</dbReference>
<proteinExistence type="inferred from homology"/>
<dbReference type="InterPro" id="IPR020904">
    <property type="entry name" value="Sc_DH/Rdtase_CS"/>
</dbReference>
<reference evidence="4 5" key="1">
    <citation type="submission" date="2021-01" db="EMBL/GenBank/DDBJ databases">
        <title>Genomic Encyclopedia of Type Strains, Phase IV (KMG-IV): sequencing the most valuable type-strain genomes for metagenomic binning, comparative biology and taxonomic classification.</title>
        <authorList>
            <person name="Goeker M."/>
        </authorList>
    </citation>
    <scope>NUCLEOTIDE SEQUENCE [LARGE SCALE GENOMIC DNA]</scope>
    <source>
        <strain evidence="4 5">DSM 23711</strain>
    </source>
</reference>
<keyword evidence="5" id="KW-1185">Reference proteome</keyword>
<dbReference type="Proteomes" id="UP001296943">
    <property type="component" value="Unassembled WGS sequence"/>
</dbReference>
<dbReference type="PIRSF" id="PIRSF000126">
    <property type="entry name" value="11-beta-HSD1"/>
    <property type="match status" value="1"/>
</dbReference>
<gene>
    <name evidence="4" type="ORF">JOC48_000221</name>
</gene>
<dbReference type="EMBL" id="JAFBDR010000001">
    <property type="protein sequence ID" value="MBM7569752.1"/>
    <property type="molecule type" value="Genomic_DNA"/>
</dbReference>
<dbReference type="RefSeq" id="WP_239584105.1">
    <property type="nucleotide sequence ID" value="NZ_JAFBDR010000001.1"/>
</dbReference>
<comment type="similarity">
    <text evidence="1 3">Belongs to the short-chain dehydrogenases/reductases (SDR) family.</text>
</comment>
<name>A0ABS2MV23_9BACI</name>
<comment type="caution">
    <text evidence="4">The sequence shown here is derived from an EMBL/GenBank/DDBJ whole genome shotgun (WGS) entry which is preliminary data.</text>
</comment>